<accession>A0A7Z0KXY9</accession>
<dbReference type="Gene3D" id="3.40.190.270">
    <property type="match status" value="1"/>
</dbReference>
<comment type="caution">
    <text evidence="1">The sequence shown here is derived from an EMBL/GenBank/DDBJ whole genome shotgun (WGS) entry which is preliminary data.</text>
</comment>
<name>A0A7Z0KXY9_9RHOB</name>
<evidence type="ECO:0000313" key="2">
    <source>
        <dbReference type="Proteomes" id="UP000529417"/>
    </source>
</evidence>
<gene>
    <name evidence="1" type="ORF">HUK65_07165</name>
</gene>
<dbReference type="SUPFAM" id="SSF53850">
    <property type="entry name" value="Periplasmic binding protein-like II"/>
    <property type="match status" value="1"/>
</dbReference>
<protein>
    <submittedName>
        <fullName evidence="1">ABC transporter substrate-binding protein</fullName>
    </submittedName>
</protein>
<dbReference type="Proteomes" id="UP000529417">
    <property type="component" value="Unassembled WGS sequence"/>
</dbReference>
<dbReference type="EMBL" id="JACBXS010000011">
    <property type="protein sequence ID" value="NYS24770.1"/>
    <property type="molecule type" value="Genomic_DNA"/>
</dbReference>
<proteinExistence type="predicted"/>
<organism evidence="1 2">
    <name type="scientific">Rhabdonatronobacter sediminivivens</name>
    <dbReference type="NCBI Taxonomy" id="2743469"/>
    <lineage>
        <taxon>Bacteria</taxon>
        <taxon>Pseudomonadati</taxon>
        <taxon>Pseudomonadota</taxon>
        <taxon>Alphaproteobacteria</taxon>
        <taxon>Rhodobacterales</taxon>
        <taxon>Paracoccaceae</taxon>
        <taxon>Rhabdonatronobacter</taxon>
    </lineage>
</organism>
<keyword evidence="2" id="KW-1185">Reference proteome</keyword>
<dbReference type="AlphaFoldDB" id="A0A7Z0KXY9"/>
<reference evidence="1 2" key="1">
    <citation type="journal article" date="2000" name="Arch. Microbiol.">
        <title>Rhodobaca bogoriensis gen. nov. and sp. nov., an alkaliphilic purple nonsulfur bacterium from African Rift Valley soda lakes.</title>
        <authorList>
            <person name="Milford A.D."/>
            <person name="Achenbach L.A."/>
            <person name="Jung D.O."/>
            <person name="Madigan M.T."/>
        </authorList>
    </citation>
    <scope>NUCLEOTIDE SEQUENCE [LARGE SCALE GENOMIC DNA]</scope>
    <source>
        <strain evidence="1 2">2376</strain>
    </source>
</reference>
<dbReference type="Gene3D" id="3.40.190.10">
    <property type="entry name" value="Periplasmic binding protein-like II"/>
    <property type="match status" value="1"/>
</dbReference>
<dbReference type="RefSeq" id="WP_179905474.1">
    <property type="nucleotide sequence ID" value="NZ_JACBXS010000011.1"/>
</dbReference>
<sequence length="351" mass="38519">MTHTLWYTRCPAPTAASVAIRQGWLEEAFAPDGIAVRSISESPDPDTRLAHYSHDHPALFRFGGYVPPLQAMARGVDLRIIGLNWHDRVAGFHALPDHPLAAAAPCAPQALRGARIGLPIRRQDRTDWWRATVLAGIEHLLAVSGLTRDDITVVPIEIDRAYFDDATAGPETRASLWGSRSQFAVQREEVAALYKGEVDVIYSDAALAAILCATTGAVPVLRLRGHEDDSEAGFGHPIVLTVSAPLLAERPDLVDRWMAQLLRAPDWVRGHVGDARRIFANDTGLPEALLEQGYSARLFDQVDVSLAPERIALLRRKQDHLLAHGFLDRGCDLDAMIDQGPLTRCRQALVA</sequence>
<evidence type="ECO:0000313" key="1">
    <source>
        <dbReference type="EMBL" id="NYS24770.1"/>
    </source>
</evidence>